<keyword evidence="2" id="KW-0732">Signal</keyword>
<dbReference type="EMBL" id="CP042914">
    <property type="protein sequence ID" value="QEG39076.1"/>
    <property type="molecule type" value="Genomic_DNA"/>
</dbReference>
<evidence type="ECO:0000256" key="1">
    <source>
        <dbReference type="ARBA" id="ARBA00022801"/>
    </source>
</evidence>
<sequence length="707" mass="79717" precursor="true">MIRFALFPVLMLVALATSVAARQWTDATGQFRIQAELVRIDAGVAELRRVDGRIIRVPVSKLSEQDQRFLATQPAAEAFSIELVKNGKPVHNMICLPNDQADPAAVMALKEYRALVAKATGAEPTRVAEPQSGTPTIFFGRNPWSTKAGITADDLPSEGFRIQSVGQDIHIIGRDTAKVGAHRVTGSVGMEPGTLFGTYEFLERYYGMTFAWHDDLGTITPPQTELTIQSMHIVDHPDCFYRQFTKSPGGQANEIFGRRLRLGHPIDVRHEHNWHRIMSPDQYGQQHPEWFAEIKGKRYPKHYAEKRGGQVCTSNPEVVEHFAQAAIEYFNNTPHSQMFSIAANDGRKFCTCEKCQALDSGRTRPDGRRVITDRMITFSNQVAERVAKAHPDKRLGVIIYLDYKYAPVNVKPHPMLFLVHPTNSGFSQGVYYEGDEWSEAAMERGWHAAAGQFFKYDIWHYDQTPLYMIAPVTRHLIEKCRAQQAHGVDGGYHYIARSYELLGAGHYLLARLLWDHDFDAEAAEQQYYSALYGAAAEDVKAYYDLLENSLVKVFKEGPGEAVSEPMVASFCQRYPGANNPGLYLAAYWPILPQMDEAVNRLSAKHRQQLSAKEQERLQRLIDHHNYTLHTVNAMIMAGRKLTDTASQQDQQSFEASKSKRDQALAAIKQYRPFYAKLVGDMDTSSHTGVIYGKQPTIEVRAPSDFNQ</sequence>
<dbReference type="GO" id="GO:0043130">
    <property type="term" value="F:ubiquitin binding"/>
    <property type="evidence" value="ECO:0007669"/>
    <property type="project" value="InterPro"/>
</dbReference>
<feature type="chain" id="PRO_5022799041" description="SLA1 homology domain-containing protein" evidence="2">
    <location>
        <begin position="22"/>
        <end position="707"/>
    </location>
</feature>
<evidence type="ECO:0000256" key="2">
    <source>
        <dbReference type="SAM" id="SignalP"/>
    </source>
</evidence>
<dbReference type="Pfam" id="PF16126">
    <property type="entry name" value="DUF4838"/>
    <property type="match status" value="1"/>
</dbReference>
<reference evidence="4 5" key="1">
    <citation type="submission" date="2019-08" db="EMBL/GenBank/DDBJ databases">
        <title>Deep-cultivation of Planctomycetes and their phenomic and genomic characterization uncovers novel biology.</title>
        <authorList>
            <person name="Wiegand S."/>
            <person name="Jogler M."/>
            <person name="Boedeker C."/>
            <person name="Pinto D."/>
            <person name="Vollmers J."/>
            <person name="Rivas-Marin E."/>
            <person name="Kohn T."/>
            <person name="Peeters S.H."/>
            <person name="Heuer A."/>
            <person name="Rast P."/>
            <person name="Oberbeckmann S."/>
            <person name="Bunk B."/>
            <person name="Jeske O."/>
            <person name="Meyerdierks A."/>
            <person name="Storesund J.E."/>
            <person name="Kallscheuer N."/>
            <person name="Luecker S."/>
            <person name="Lage O.M."/>
            <person name="Pohl T."/>
            <person name="Merkel B.J."/>
            <person name="Hornburger P."/>
            <person name="Mueller R.-W."/>
            <person name="Bruemmer F."/>
            <person name="Labrenz M."/>
            <person name="Spormann A.M."/>
            <person name="Op den Camp H."/>
            <person name="Overmann J."/>
            <person name="Amann R."/>
            <person name="Jetten M.S.M."/>
            <person name="Mascher T."/>
            <person name="Medema M.H."/>
            <person name="Devos D.P."/>
            <person name="Kaster A.-K."/>
            <person name="Ovreas L."/>
            <person name="Rohde M."/>
            <person name="Galperin M.Y."/>
            <person name="Jogler C."/>
        </authorList>
    </citation>
    <scope>NUCLEOTIDE SEQUENCE [LARGE SCALE GENOMIC DNA]</scope>
    <source>
        <strain evidence="4 5">UC8</strain>
    </source>
</reference>
<dbReference type="PANTHER" id="PTHR47406">
    <property type="entry name" value="COAGULATION FACTOR 5/8 TYPE, C-TERMINAL"/>
    <property type="match status" value="1"/>
</dbReference>
<dbReference type="RefSeq" id="WP_068142323.1">
    <property type="nucleotide sequence ID" value="NZ_CP042914.1"/>
</dbReference>
<dbReference type="GO" id="GO:0016787">
    <property type="term" value="F:hydrolase activity"/>
    <property type="evidence" value="ECO:0007669"/>
    <property type="project" value="UniProtKB-KW"/>
</dbReference>
<keyword evidence="5" id="KW-1185">Reference proteome</keyword>
<accession>A0A5B9QPW2</accession>
<dbReference type="GO" id="GO:0030674">
    <property type="term" value="F:protein-macromolecule adaptor activity"/>
    <property type="evidence" value="ECO:0007669"/>
    <property type="project" value="InterPro"/>
</dbReference>
<feature type="signal peptide" evidence="2">
    <location>
        <begin position="1"/>
        <end position="21"/>
    </location>
</feature>
<dbReference type="GO" id="GO:0042802">
    <property type="term" value="F:identical protein binding"/>
    <property type="evidence" value="ECO:0007669"/>
    <property type="project" value="InterPro"/>
</dbReference>
<dbReference type="InterPro" id="IPR032287">
    <property type="entry name" value="DUF4838"/>
</dbReference>
<dbReference type="KEGG" id="rul:UC8_10370"/>
<dbReference type="PANTHER" id="PTHR47406:SF2">
    <property type="entry name" value="ALPHA GLUCURONIDASE N-TERMINAL DOMAIN-CONTAINING PROTEIN"/>
    <property type="match status" value="1"/>
</dbReference>
<dbReference type="AlphaFoldDB" id="A0A5B9QPW2"/>
<name>A0A5B9QPW2_9BACT</name>
<dbReference type="Gene3D" id="2.30.30.700">
    <property type="entry name" value="SLA1 homology domain 1"/>
    <property type="match status" value="1"/>
</dbReference>
<dbReference type="Proteomes" id="UP000325286">
    <property type="component" value="Chromosome"/>
</dbReference>
<organism evidence="4 5">
    <name type="scientific">Roseimaritima ulvae</name>
    <dbReference type="NCBI Taxonomy" id="980254"/>
    <lineage>
        <taxon>Bacteria</taxon>
        <taxon>Pseudomonadati</taxon>
        <taxon>Planctomycetota</taxon>
        <taxon>Planctomycetia</taxon>
        <taxon>Pirellulales</taxon>
        <taxon>Pirellulaceae</taxon>
        <taxon>Roseimaritima</taxon>
    </lineage>
</organism>
<proteinExistence type="predicted"/>
<gene>
    <name evidence="4" type="ORF">UC8_10370</name>
</gene>
<evidence type="ECO:0000313" key="4">
    <source>
        <dbReference type="EMBL" id="QEG39076.1"/>
    </source>
</evidence>
<dbReference type="Pfam" id="PF03983">
    <property type="entry name" value="SHD1"/>
    <property type="match status" value="1"/>
</dbReference>
<feature type="domain" description="SLA1 homology" evidence="3">
    <location>
        <begin position="21"/>
        <end position="71"/>
    </location>
</feature>
<keyword evidence="1" id="KW-0378">Hydrolase</keyword>
<dbReference type="Gene3D" id="3.30.379.10">
    <property type="entry name" value="Chitobiase/beta-hexosaminidase domain 2-like"/>
    <property type="match status" value="1"/>
</dbReference>
<dbReference type="OrthoDB" id="5136785at2"/>
<dbReference type="GO" id="GO:0005975">
    <property type="term" value="P:carbohydrate metabolic process"/>
    <property type="evidence" value="ECO:0007669"/>
    <property type="project" value="UniProtKB-ARBA"/>
</dbReference>
<evidence type="ECO:0000313" key="5">
    <source>
        <dbReference type="Proteomes" id="UP000325286"/>
    </source>
</evidence>
<dbReference type="InterPro" id="IPR007131">
    <property type="entry name" value="SHD1"/>
</dbReference>
<evidence type="ECO:0000259" key="3">
    <source>
        <dbReference type="Pfam" id="PF03983"/>
    </source>
</evidence>
<dbReference type="InterPro" id="IPR029018">
    <property type="entry name" value="Hex-like_dom2"/>
</dbReference>
<protein>
    <recommendedName>
        <fullName evidence="3">SLA1 homology domain-containing protein</fullName>
    </recommendedName>
</protein>
<dbReference type="GO" id="GO:0008092">
    <property type="term" value="F:cytoskeletal protein binding"/>
    <property type="evidence" value="ECO:0007669"/>
    <property type="project" value="InterPro"/>
</dbReference>